<reference evidence="2" key="1">
    <citation type="submission" date="2023-08" db="EMBL/GenBank/DDBJ databases">
        <title>A de novo genome assembly of Solanum verrucosum Schlechtendal, a Mexican diploid species geographically isolated from the other diploid A-genome species in potato relatives.</title>
        <authorList>
            <person name="Hosaka K."/>
        </authorList>
    </citation>
    <scope>NUCLEOTIDE SEQUENCE</scope>
    <source>
        <tissue evidence="2">Young leaves</tissue>
    </source>
</reference>
<feature type="domain" description="Integrase zinc-binding" evidence="1">
    <location>
        <begin position="104"/>
        <end position="154"/>
    </location>
</feature>
<sequence length="154" mass="17652">MLNIKIERMGILACQVVTRHLLAKEVKTLANSVMRLEISKRGGLLANIKEKPTFLDQIKAKKVEDLKMGKIHETMVKGKAKEAILDGADALRIVGRFYVPRDGKLILTILAEAHSSKYSVHPNITKMYCNLRQNYWWSQIKPHIMEFVFKCQNC</sequence>
<evidence type="ECO:0000313" key="3">
    <source>
        <dbReference type="Proteomes" id="UP001234989"/>
    </source>
</evidence>
<dbReference type="EMBL" id="CP133621">
    <property type="protein sequence ID" value="WMV51712.1"/>
    <property type="molecule type" value="Genomic_DNA"/>
</dbReference>
<keyword evidence="3" id="KW-1185">Reference proteome</keyword>
<protein>
    <recommendedName>
        <fullName evidence="1">Integrase zinc-binding domain-containing protein</fullName>
    </recommendedName>
</protein>
<dbReference type="Pfam" id="PF17921">
    <property type="entry name" value="Integrase_H2C2"/>
    <property type="match status" value="1"/>
</dbReference>
<organism evidence="2 3">
    <name type="scientific">Solanum verrucosum</name>
    <dbReference type="NCBI Taxonomy" id="315347"/>
    <lineage>
        <taxon>Eukaryota</taxon>
        <taxon>Viridiplantae</taxon>
        <taxon>Streptophyta</taxon>
        <taxon>Embryophyta</taxon>
        <taxon>Tracheophyta</taxon>
        <taxon>Spermatophyta</taxon>
        <taxon>Magnoliopsida</taxon>
        <taxon>eudicotyledons</taxon>
        <taxon>Gunneridae</taxon>
        <taxon>Pentapetalae</taxon>
        <taxon>asterids</taxon>
        <taxon>lamiids</taxon>
        <taxon>Solanales</taxon>
        <taxon>Solanaceae</taxon>
        <taxon>Solanoideae</taxon>
        <taxon>Solaneae</taxon>
        <taxon>Solanum</taxon>
    </lineage>
</organism>
<dbReference type="InterPro" id="IPR041588">
    <property type="entry name" value="Integrase_H2C2"/>
</dbReference>
<accession>A0AAF0USD2</accession>
<dbReference type="Proteomes" id="UP001234989">
    <property type="component" value="Chromosome 10"/>
</dbReference>
<gene>
    <name evidence="2" type="ORF">MTR67_045097</name>
</gene>
<evidence type="ECO:0000313" key="2">
    <source>
        <dbReference type="EMBL" id="WMV51712.1"/>
    </source>
</evidence>
<evidence type="ECO:0000259" key="1">
    <source>
        <dbReference type="Pfam" id="PF17921"/>
    </source>
</evidence>
<dbReference type="AlphaFoldDB" id="A0AAF0USD2"/>
<dbReference type="Gene3D" id="1.10.340.70">
    <property type="match status" value="1"/>
</dbReference>
<name>A0AAF0USD2_SOLVR</name>
<proteinExistence type="predicted"/>